<evidence type="ECO:0000313" key="2">
    <source>
        <dbReference type="Proteomes" id="UP001597373"/>
    </source>
</evidence>
<dbReference type="Proteomes" id="UP001597373">
    <property type="component" value="Unassembled WGS sequence"/>
</dbReference>
<organism evidence="1 2">
    <name type="scientific">Chelativorans composti</name>
    <dbReference type="NCBI Taxonomy" id="768533"/>
    <lineage>
        <taxon>Bacteria</taxon>
        <taxon>Pseudomonadati</taxon>
        <taxon>Pseudomonadota</taxon>
        <taxon>Alphaproteobacteria</taxon>
        <taxon>Hyphomicrobiales</taxon>
        <taxon>Phyllobacteriaceae</taxon>
        <taxon>Chelativorans</taxon>
    </lineage>
</organism>
<protein>
    <submittedName>
        <fullName evidence="1">Uncharacterized protein</fullName>
    </submittedName>
</protein>
<reference evidence="2" key="1">
    <citation type="journal article" date="2019" name="Int. J. Syst. Evol. Microbiol.">
        <title>The Global Catalogue of Microorganisms (GCM) 10K type strain sequencing project: providing services to taxonomists for standard genome sequencing and annotation.</title>
        <authorList>
            <consortium name="The Broad Institute Genomics Platform"/>
            <consortium name="The Broad Institute Genome Sequencing Center for Infectious Disease"/>
            <person name="Wu L."/>
            <person name="Ma J."/>
        </authorList>
    </citation>
    <scope>NUCLEOTIDE SEQUENCE [LARGE SCALE GENOMIC DNA]</scope>
    <source>
        <strain evidence="2">KCTC 23707</strain>
    </source>
</reference>
<gene>
    <name evidence="1" type="ORF">ACFSMZ_12405</name>
</gene>
<sequence length="29" mass="3363">MRNSRGDVGQQLVNNGLAHQWKGYKESWC</sequence>
<comment type="caution">
    <text evidence="1">The sequence shown here is derived from an EMBL/GenBank/DDBJ whole genome shotgun (WGS) entry which is preliminary data.</text>
</comment>
<dbReference type="RefSeq" id="WP_378188649.1">
    <property type="nucleotide sequence ID" value="NZ_JBHUIR010000046.1"/>
</dbReference>
<name>A0ABW5DJ76_9HYPH</name>
<accession>A0ABW5DJ76</accession>
<keyword evidence="2" id="KW-1185">Reference proteome</keyword>
<evidence type="ECO:0000313" key="1">
    <source>
        <dbReference type="EMBL" id="MFD2260561.1"/>
    </source>
</evidence>
<dbReference type="EMBL" id="JBHUIR010000046">
    <property type="protein sequence ID" value="MFD2260561.1"/>
    <property type="molecule type" value="Genomic_DNA"/>
</dbReference>
<proteinExistence type="predicted"/>